<dbReference type="EMBL" id="JH712417">
    <property type="protein sequence ID" value="EFO16262.1"/>
    <property type="molecule type" value="Genomic_DNA"/>
</dbReference>
<name>A0A1S0TLN6_LOALO</name>
<feature type="non-terminal residue" evidence="1">
    <location>
        <position position="112"/>
    </location>
</feature>
<dbReference type="KEGG" id="loa:LOAG_12244"/>
<organism evidence="1">
    <name type="scientific">Loa loa</name>
    <name type="common">Eye worm</name>
    <name type="synonym">Filaria loa</name>
    <dbReference type="NCBI Taxonomy" id="7209"/>
    <lineage>
        <taxon>Eukaryota</taxon>
        <taxon>Metazoa</taxon>
        <taxon>Ecdysozoa</taxon>
        <taxon>Nematoda</taxon>
        <taxon>Chromadorea</taxon>
        <taxon>Rhabditida</taxon>
        <taxon>Spirurina</taxon>
        <taxon>Spiruromorpha</taxon>
        <taxon>Filarioidea</taxon>
        <taxon>Onchocercidae</taxon>
        <taxon>Loa</taxon>
    </lineage>
</organism>
<sequence length="112" mass="12404">MVGVSRVRIRGRRKGELPPDLCDAINPYQYCLSKPSTVLFVPEVICPVLTFLAIKAPGADVDITLYITSFTKPNQRRSSKSCVTSGIWLNVKKSCQNAILYVDIPALYSNVL</sequence>
<proteinExistence type="predicted"/>
<gene>
    <name evidence="1" type="ORF">LOAG_12244</name>
</gene>
<dbReference type="InParanoid" id="A0A1S0TLN6"/>
<evidence type="ECO:0000313" key="1">
    <source>
        <dbReference type="EMBL" id="EFO16262.1"/>
    </source>
</evidence>
<protein>
    <submittedName>
        <fullName evidence="1">Uncharacterized protein</fullName>
    </submittedName>
</protein>
<dbReference type="CTD" id="9949706"/>
<reference evidence="1" key="1">
    <citation type="submission" date="2012-04" db="EMBL/GenBank/DDBJ databases">
        <title>The Genome Sequence of Loa loa.</title>
        <authorList>
            <consortium name="The Broad Institute Genome Sequencing Platform"/>
            <consortium name="Broad Institute Genome Sequencing Center for Infectious Disease"/>
            <person name="Nutman T.B."/>
            <person name="Fink D.L."/>
            <person name="Russ C."/>
            <person name="Young S."/>
            <person name="Zeng Q."/>
            <person name="Gargeya S."/>
            <person name="Alvarado L."/>
            <person name="Berlin A."/>
            <person name="Chapman S.B."/>
            <person name="Chen Z."/>
            <person name="Freedman E."/>
            <person name="Gellesch M."/>
            <person name="Goldberg J."/>
            <person name="Griggs A."/>
            <person name="Gujja S."/>
            <person name="Heilman E.R."/>
            <person name="Heiman D."/>
            <person name="Howarth C."/>
            <person name="Mehta T."/>
            <person name="Neiman D."/>
            <person name="Pearson M."/>
            <person name="Roberts A."/>
            <person name="Saif S."/>
            <person name="Shea T."/>
            <person name="Shenoy N."/>
            <person name="Sisk P."/>
            <person name="Stolte C."/>
            <person name="Sykes S."/>
            <person name="White J."/>
            <person name="Yandava C."/>
            <person name="Haas B."/>
            <person name="Henn M.R."/>
            <person name="Nusbaum C."/>
            <person name="Birren B."/>
        </authorList>
    </citation>
    <scope>NUCLEOTIDE SEQUENCE [LARGE SCALE GENOMIC DNA]</scope>
</reference>
<dbReference type="AlphaFoldDB" id="A0A1S0TLN6"/>
<accession>A0A1S0TLN6</accession>
<dbReference type="RefSeq" id="XP_003147806.1">
    <property type="nucleotide sequence ID" value="XM_003147758.1"/>
</dbReference>
<dbReference type="GeneID" id="9949706"/>